<dbReference type="RefSeq" id="WP_377932163.1">
    <property type="nucleotide sequence ID" value="NZ_JBHUMF010000002.1"/>
</dbReference>
<name>A0ABW5RL91_9BACI</name>
<protein>
    <submittedName>
        <fullName evidence="2">Fic family protein</fullName>
    </submittedName>
</protein>
<dbReference type="InterPro" id="IPR053737">
    <property type="entry name" value="Type_II_TA_Toxin"/>
</dbReference>
<dbReference type="Proteomes" id="UP001597506">
    <property type="component" value="Unassembled WGS sequence"/>
</dbReference>
<dbReference type="Pfam" id="PF02661">
    <property type="entry name" value="Fic"/>
    <property type="match status" value="1"/>
</dbReference>
<keyword evidence="3" id="KW-1185">Reference proteome</keyword>
<reference evidence="3" key="1">
    <citation type="journal article" date="2019" name="Int. J. Syst. Evol. Microbiol.">
        <title>The Global Catalogue of Microorganisms (GCM) 10K type strain sequencing project: providing services to taxonomists for standard genome sequencing and annotation.</title>
        <authorList>
            <consortium name="The Broad Institute Genomics Platform"/>
            <consortium name="The Broad Institute Genome Sequencing Center for Infectious Disease"/>
            <person name="Wu L."/>
            <person name="Ma J."/>
        </authorList>
    </citation>
    <scope>NUCLEOTIDE SEQUENCE [LARGE SCALE GENOMIC DNA]</scope>
    <source>
        <strain evidence="3">KCTC 3913</strain>
    </source>
</reference>
<evidence type="ECO:0000259" key="1">
    <source>
        <dbReference type="Pfam" id="PF02661"/>
    </source>
</evidence>
<accession>A0ABW5RL91</accession>
<gene>
    <name evidence="2" type="ORF">ACFSUL_01580</name>
</gene>
<sequence length="34" mass="3812">MIYEKTAALFKSIAKNFAFHNANKRTALASHIGF</sequence>
<comment type="caution">
    <text evidence="2">The sequence shown here is derived from an EMBL/GenBank/DDBJ whole genome shotgun (WGS) entry which is preliminary data.</text>
</comment>
<dbReference type="EMBL" id="JBHUMF010000002">
    <property type="protein sequence ID" value="MFD2679433.1"/>
    <property type="molecule type" value="Genomic_DNA"/>
</dbReference>
<feature type="domain" description="Fido" evidence="1">
    <location>
        <begin position="2"/>
        <end position="30"/>
    </location>
</feature>
<evidence type="ECO:0000313" key="2">
    <source>
        <dbReference type="EMBL" id="MFD2679433.1"/>
    </source>
</evidence>
<dbReference type="InterPro" id="IPR003812">
    <property type="entry name" value="Fido"/>
</dbReference>
<evidence type="ECO:0000313" key="3">
    <source>
        <dbReference type="Proteomes" id="UP001597506"/>
    </source>
</evidence>
<dbReference type="Gene3D" id="1.20.120.1870">
    <property type="entry name" value="Fic/DOC protein, Fido domain"/>
    <property type="match status" value="1"/>
</dbReference>
<proteinExistence type="predicted"/>
<organism evidence="2 3">
    <name type="scientific">Bacillus seohaeanensis</name>
    <dbReference type="NCBI Taxonomy" id="284580"/>
    <lineage>
        <taxon>Bacteria</taxon>
        <taxon>Bacillati</taxon>
        <taxon>Bacillota</taxon>
        <taxon>Bacilli</taxon>
        <taxon>Bacillales</taxon>
        <taxon>Bacillaceae</taxon>
        <taxon>Bacillus</taxon>
    </lineage>
</organism>